<dbReference type="EMBL" id="MU791873">
    <property type="protein sequence ID" value="KAJ3990586.1"/>
    <property type="molecule type" value="Genomic_DNA"/>
</dbReference>
<comment type="caution">
    <text evidence="2">The sequence shown here is derived from an EMBL/GenBank/DDBJ whole genome shotgun (WGS) entry which is preliminary data.</text>
</comment>
<reference evidence="2" key="1">
    <citation type="submission" date="2022-08" db="EMBL/GenBank/DDBJ databases">
        <authorList>
            <consortium name="DOE Joint Genome Institute"/>
            <person name="Min B."/>
            <person name="Riley R."/>
            <person name="Sierra-Patev S."/>
            <person name="Naranjo-Ortiz M."/>
            <person name="Looney B."/>
            <person name="Konkel Z."/>
            <person name="Slot J.C."/>
            <person name="Sakamoto Y."/>
            <person name="Steenwyk J.L."/>
            <person name="Rokas A."/>
            <person name="Carro J."/>
            <person name="Camarero S."/>
            <person name="Ferreira P."/>
            <person name="Molpeceres G."/>
            <person name="Ruiz-Duenas F.J."/>
            <person name="Serrano A."/>
            <person name="Henrissat B."/>
            <person name="Drula E."/>
            <person name="Hughes K.W."/>
            <person name="Mata J.L."/>
            <person name="Ishikawa N.K."/>
            <person name="Vargas-Isla R."/>
            <person name="Ushijima S."/>
            <person name="Smith C.A."/>
            <person name="Ahrendt S."/>
            <person name="Andreopoulos W."/>
            <person name="He G."/>
            <person name="Labutti K."/>
            <person name="Lipzen A."/>
            <person name="Ng V."/>
            <person name="Sandor L."/>
            <person name="Barry K."/>
            <person name="Martinez A.T."/>
            <person name="Xiao Y."/>
            <person name="Gibbons J.G."/>
            <person name="Terashima K."/>
            <person name="Hibbett D.S."/>
            <person name="Grigoriev I.V."/>
        </authorList>
    </citation>
    <scope>NUCLEOTIDE SEQUENCE</scope>
    <source>
        <strain evidence="2">TFB10827</strain>
    </source>
</reference>
<dbReference type="Proteomes" id="UP001163828">
    <property type="component" value="Unassembled WGS sequence"/>
</dbReference>
<proteinExistence type="predicted"/>
<accession>A0ABQ8PYP7</accession>
<keyword evidence="3" id="KW-1185">Reference proteome</keyword>
<feature type="transmembrane region" description="Helical" evidence="1">
    <location>
        <begin position="48"/>
        <end position="67"/>
    </location>
</feature>
<protein>
    <submittedName>
        <fullName evidence="2">Uncharacterized protein</fullName>
    </submittedName>
</protein>
<name>A0ABQ8PYP7_9AGAR</name>
<evidence type="ECO:0000313" key="2">
    <source>
        <dbReference type="EMBL" id="KAJ3990586.1"/>
    </source>
</evidence>
<evidence type="ECO:0000256" key="1">
    <source>
        <dbReference type="SAM" id="Phobius"/>
    </source>
</evidence>
<keyword evidence="1" id="KW-0812">Transmembrane</keyword>
<keyword evidence="1" id="KW-0472">Membrane</keyword>
<evidence type="ECO:0000313" key="3">
    <source>
        <dbReference type="Proteomes" id="UP001163828"/>
    </source>
</evidence>
<keyword evidence="1" id="KW-1133">Transmembrane helix</keyword>
<gene>
    <name evidence="2" type="ORF">F5050DRAFT_1795901</name>
</gene>
<organism evidence="2 3">
    <name type="scientific">Lentinula boryana</name>
    <dbReference type="NCBI Taxonomy" id="40481"/>
    <lineage>
        <taxon>Eukaryota</taxon>
        <taxon>Fungi</taxon>
        <taxon>Dikarya</taxon>
        <taxon>Basidiomycota</taxon>
        <taxon>Agaricomycotina</taxon>
        <taxon>Agaricomycetes</taxon>
        <taxon>Agaricomycetidae</taxon>
        <taxon>Agaricales</taxon>
        <taxon>Marasmiineae</taxon>
        <taxon>Omphalotaceae</taxon>
        <taxon>Lentinula</taxon>
    </lineage>
</organism>
<sequence length="102" mass="11151">MVPCRISICGAEVLIAVLGQVCTYYDYSRHTQIELSLGLPSAASGSTTLSLVYIYLLLYLSVLAMYLQRALPEMFPPNSLSHYDIPLPSPPPTVPLPEVPGR</sequence>